<comment type="subunit">
    <text evidence="9">Component of the oligosaccharyltransferase (OST) complex.</text>
</comment>
<evidence type="ECO:0000256" key="7">
    <source>
        <dbReference type="ARBA" id="ARBA00022989"/>
    </source>
</evidence>
<evidence type="ECO:0000256" key="3">
    <source>
        <dbReference type="ARBA" id="ARBA00008743"/>
    </source>
</evidence>
<keyword evidence="8 9" id="KW-0472">Membrane</keyword>
<evidence type="ECO:0000256" key="4">
    <source>
        <dbReference type="ARBA" id="ARBA00013350"/>
    </source>
</evidence>
<comment type="function">
    <text evidence="9">Subunit of the oligosaccharyl transferase (OST) complex that catalyzes the initial transfer of a defined glycan (Glc(3)Man(9)GlcNAc(2) in eukaryotes) from the lipid carrier dolichol-pyrophosphate to an asparagine residue within an Asn-X-Ser/Thr consensus motif in nascent polypeptide chains, the first step in protein N-glycosylation. N-glycosylation occurs cotranslationally and the complex associates with the Sec61 complex at the channel-forming translocon complex that mediates protein translocation across the endoplasmic reticulum (ER).</text>
</comment>
<feature type="signal peptide" evidence="9">
    <location>
        <begin position="1"/>
        <end position="18"/>
    </location>
</feature>
<comment type="subcellular location">
    <subcellularLocation>
        <location evidence="1 9">Endoplasmic reticulum membrane</location>
        <topology evidence="1 9">Single-pass type I membrane protein</topology>
    </subcellularLocation>
</comment>
<feature type="domain" description="OST48 N-terminal" evidence="10">
    <location>
        <begin position="21"/>
        <end position="274"/>
    </location>
</feature>
<dbReference type="Proteomes" id="UP001652740">
    <property type="component" value="Unplaced"/>
</dbReference>
<comment type="similarity">
    <text evidence="3 9">Belongs to the DDOST 48 kDa subunit family.</text>
</comment>
<keyword evidence="9" id="KW-0732">Signal</keyword>
<keyword evidence="12" id="KW-1185">Reference proteome</keyword>
<evidence type="ECO:0000313" key="12">
    <source>
        <dbReference type="Proteomes" id="UP001652740"/>
    </source>
</evidence>
<feature type="domain" description="OST48 middle" evidence="11">
    <location>
        <begin position="288"/>
        <end position="425"/>
    </location>
</feature>
<dbReference type="InterPro" id="IPR055457">
    <property type="entry name" value="OST48_N"/>
</dbReference>
<proteinExistence type="inferred from homology"/>
<reference evidence="13" key="1">
    <citation type="submission" date="2025-08" db="UniProtKB">
        <authorList>
            <consortium name="RefSeq"/>
        </authorList>
    </citation>
    <scope>IDENTIFICATION</scope>
    <source>
        <tissue evidence="13">Whole larvae</tissue>
    </source>
</reference>
<name>A0ABM3N652_GALME</name>
<feature type="transmembrane region" description="Helical" evidence="9">
    <location>
        <begin position="402"/>
        <end position="425"/>
    </location>
</feature>
<protein>
    <recommendedName>
        <fullName evidence="4 9">Dolichyl-diphosphooligosaccharide--protein glycosyltransferase 48 kDa subunit</fullName>
        <shortName evidence="9">Oligosaccharyl transferase 48 kDa subunit</shortName>
    </recommendedName>
</protein>
<dbReference type="Pfam" id="PF03345">
    <property type="entry name" value="OST48_N"/>
    <property type="match status" value="1"/>
</dbReference>
<evidence type="ECO:0000256" key="1">
    <source>
        <dbReference type="ARBA" id="ARBA00004115"/>
    </source>
</evidence>
<organism evidence="12 13">
    <name type="scientific">Galleria mellonella</name>
    <name type="common">Greater wax moth</name>
    <dbReference type="NCBI Taxonomy" id="7137"/>
    <lineage>
        <taxon>Eukaryota</taxon>
        <taxon>Metazoa</taxon>
        <taxon>Ecdysozoa</taxon>
        <taxon>Arthropoda</taxon>
        <taxon>Hexapoda</taxon>
        <taxon>Insecta</taxon>
        <taxon>Pterygota</taxon>
        <taxon>Neoptera</taxon>
        <taxon>Endopterygota</taxon>
        <taxon>Lepidoptera</taxon>
        <taxon>Glossata</taxon>
        <taxon>Ditrysia</taxon>
        <taxon>Pyraloidea</taxon>
        <taxon>Pyralidae</taxon>
        <taxon>Galleriinae</taxon>
        <taxon>Galleria</taxon>
    </lineage>
</organism>
<keyword evidence="6 9" id="KW-0256">Endoplasmic reticulum</keyword>
<evidence type="ECO:0000256" key="2">
    <source>
        <dbReference type="ARBA" id="ARBA00004922"/>
    </source>
</evidence>
<evidence type="ECO:0000313" key="13">
    <source>
        <dbReference type="RefSeq" id="XP_052759059.1"/>
    </source>
</evidence>
<accession>A0ABM3N652</accession>
<evidence type="ECO:0000256" key="9">
    <source>
        <dbReference type="RuleBase" id="RU361142"/>
    </source>
</evidence>
<evidence type="ECO:0000259" key="10">
    <source>
        <dbReference type="Pfam" id="PF03345"/>
    </source>
</evidence>
<dbReference type="Pfam" id="PF23358">
    <property type="entry name" value="OST48_MD"/>
    <property type="match status" value="1"/>
</dbReference>
<comment type="pathway">
    <text evidence="2 9">Protein modification; protein glycosylation.</text>
</comment>
<keyword evidence="5 9" id="KW-0812">Transmembrane</keyword>
<sequence>MKILIILVVTVYFSSALAEQETLVLVDNLNIRETHSQFFKSLQDRGYTLTYKLADDANLVLSKYGEYLYKNLIIFSPSVVEFGGQIDTETITKFIDDGGNLLMAGNAAAGDVYREIASECGFEMDEESAAVIDHFNYDVSDESDHTRIVVAPKNLINAPTIVGVQNTQPLLFEGTGLILDRDNSLVLPILTADSTAYSYNPKSQVKEYPHAVGRKTVLIAALQARNNARIVFSGSLFFFSDEAFNSPVSKVHGDKVKSDVSGNKALAIHLSQWVFGERGRLRVRSVQHNREGEKESSNTYTITDTVVYRIEIEELKQGKWQPFKADDVQLEFVRIDPFVRTTLKNKGNGVYEAVFKVPDIWGVYQFKVDYDRVGYTRLYHSTQVSVRPLQHTQYERFIPSAYPYYVSAFSMMIGVFLFSFVFLYYKEDTPKSKSE</sequence>
<dbReference type="PANTHER" id="PTHR10830:SF0">
    <property type="entry name" value="DOLICHYL-DIPHOSPHOOLIGOSACCHARIDE--PROTEIN GLYCOSYLTRANSFERASE 48 KDA SUBUNIT"/>
    <property type="match status" value="1"/>
</dbReference>
<dbReference type="PANTHER" id="PTHR10830">
    <property type="entry name" value="DOLICHYL-DIPHOSPHOOLIGOSACCHARIDE--PROTEIN GLYCOSYLTRANSFERASE 48 KDA SUBUNIT"/>
    <property type="match status" value="1"/>
</dbReference>
<evidence type="ECO:0000256" key="5">
    <source>
        <dbReference type="ARBA" id="ARBA00022692"/>
    </source>
</evidence>
<dbReference type="InterPro" id="IPR055459">
    <property type="entry name" value="OST48_MD"/>
</dbReference>
<keyword evidence="7 9" id="KW-1133">Transmembrane helix</keyword>
<feature type="chain" id="PRO_5044994319" description="Dolichyl-diphosphooligosaccharide--protein glycosyltransferase 48 kDa subunit" evidence="9">
    <location>
        <begin position="19"/>
        <end position="435"/>
    </location>
</feature>
<evidence type="ECO:0000259" key="11">
    <source>
        <dbReference type="Pfam" id="PF23358"/>
    </source>
</evidence>
<dbReference type="GeneID" id="113514383"/>
<gene>
    <name evidence="13" type="primary">LOC113514383</name>
</gene>
<dbReference type="InterPro" id="IPR005013">
    <property type="entry name" value="DDOST_48_kDa_subunit"/>
</dbReference>
<dbReference type="RefSeq" id="XP_052759059.1">
    <property type="nucleotide sequence ID" value="XM_052903099.1"/>
</dbReference>
<evidence type="ECO:0000256" key="8">
    <source>
        <dbReference type="ARBA" id="ARBA00023136"/>
    </source>
</evidence>
<evidence type="ECO:0000256" key="6">
    <source>
        <dbReference type="ARBA" id="ARBA00022824"/>
    </source>
</evidence>